<keyword evidence="1" id="KW-0479">Metal-binding</keyword>
<dbReference type="PANTHER" id="PTHR10587">
    <property type="entry name" value="GLYCOSYL TRANSFERASE-RELATED"/>
    <property type="match status" value="1"/>
</dbReference>
<dbReference type="SUPFAM" id="SSF88713">
    <property type="entry name" value="Glycoside hydrolase/deacetylase"/>
    <property type="match status" value="1"/>
</dbReference>
<dbReference type="InterPro" id="IPR050248">
    <property type="entry name" value="Polysacc_deacetylase_ArnD"/>
</dbReference>
<keyword evidence="5" id="KW-1185">Reference proteome</keyword>
<gene>
    <name evidence="4" type="ORF">GCM10023331_40930</name>
</gene>
<comment type="caution">
    <text evidence="4">The sequence shown here is derived from an EMBL/GenBank/DDBJ whole genome shotgun (WGS) entry which is preliminary data.</text>
</comment>
<reference evidence="5" key="1">
    <citation type="journal article" date="2019" name="Int. J. Syst. Evol. Microbiol.">
        <title>The Global Catalogue of Microorganisms (GCM) 10K type strain sequencing project: providing services to taxonomists for standard genome sequencing and annotation.</title>
        <authorList>
            <consortium name="The Broad Institute Genomics Platform"/>
            <consortium name="The Broad Institute Genome Sequencing Center for Infectious Disease"/>
            <person name="Wu L."/>
            <person name="Ma J."/>
        </authorList>
    </citation>
    <scope>NUCLEOTIDE SEQUENCE [LARGE SCALE GENOMIC DNA]</scope>
    <source>
        <strain evidence="5">JCM 18326</strain>
    </source>
</reference>
<dbReference type="EMBL" id="BAABJX010000071">
    <property type="protein sequence ID" value="GAA4852251.1"/>
    <property type="molecule type" value="Genomic_DNA"/>
</dbReference>
<dbReference type="CDD" id="cd10917">
    <property type="entry name" value="CE4_NodB_like_6s_7s"/>
    <property type="match status" value="1"/>
</dbReference>
<dbReference type="InterPro" id="IPR002509">
    <property type="entry name" value="NODB_dom"/>
</dbReference>
<dbReference type="InterPro" id="IPR011330">
    <property type="entry name" value="Glyco_hydro/deAcase_b/a-brl"/>
</dbReference>
<feature type="domain" description="NodB homology" evidence="3">
    <location>
        <begin position="6"/>
        <end position="188"/>
    </location>
</feature>
<keyword evidence="2" id="KW-0378">Hydrolase</keyword>
<dbReference type="Gene3D" id="3.20.20.370">
    <property type="entry name" value="Glycoside hydrolase/deacetylase"/>
    <property type="match status" value="1"/>
</dbReference>
<dbReference type="Proteomes" id="UP001500298">
    <property type="component" value="Unassembled WGS sequence"/>
</dbReference>
<evidence type="ECO:0000256" key="2">
    <source>
        <dbReference type="ARBA" id="ARBA00022801"/>
    </source>
</evidence>
<accession>A0ABP9DN59</accession>
<organism evidence="4 5">
    <name type="scientific">Algivirga pacifica</name>
    <dbReference type="NCBI Taxonomy" id="1162670"/>
    <lineage>
        <taxon>Bacteria</taxon>
        <taxon>Pseudomonadati</taxon>
        <taxon>Bacteroidota</taxon>
        <taxon>Cytophagia</taxon>
        <taxon>Cytophagales</taxon>
        <taxon>Flammeovirgaceae</taxon>
        <taxon>Algivirga</taxon>
    </lineage>
</organism>
<proteinExistence type="predicted"/>
<evidence type="ECO:0000313" key="5">
    <source>
        <dbReference type="Proteomes" id="UP001500298"/>
    </source>
</evidence>
<dbReference type="PROSITE" id="PS51677">
    <property type="entry name" value="NODB"/>
    <property type="match status" value="1"/>
</dbReference>
<evidence type="ECO:0000259" key="3">
    <source>
        <dbReference type="PROSITE" id="PS51677"/>
    </source>
</evidence>
<dbReference type="PANTHER" id="PTHR10587:SF133">
    <property type="entry name" value="CHITIN DEACETYLASE 1-RELATED"/>
    <property type="match status" value="1"/>
</dbReference>
<dbReference type="Pfam" id="PF01522">
    <property type="entry name" value="Polysacc_deac_1"/>
    <property type="match status" value="1"/>
</dbReference>
<evidence type="ECO:0000313" key="4">
    <source>
        <dbReference type="EMBL" id="GAA4852251.1"/>
    </source>
</evidence>
<sequence>MDTQQKVIYLTFDDGPIPEVTEWVLRILKEHQLQATFFCVGDNIRKNPYVFEKILEGGHTAANHTFNHLRGWTTKNALYYENIERCHAEIMKFTHEPRHLSYFRPPYGQITHRQTRQLKQTYNIVMWDVLSRDYAPTVEQEVCLNNSIKLTEKGSIIVFHDSIKAQRNMKYTLPAYIQHYADQGYTFLPLP</sequence>
<evidence type="ECO:0000256" key="1">
    <source>
        <dbReference type="ARBA" id="ARBA00022723"/>
    </source>
</evidence>
<name>A0ABP9DN59_9BACT</name>
<protein>
    <submittedName>
        <fullName evidence="4">Polysaccharide deacetylase family protein</fullName>
    </submittedName>
</protein>